<evidence type="ECO:0000313" key="1">
    <source>
        <dbReference type="EMBL" id="AIJ09667.1"/>
    </source>
</evidence>
<reference evidence="1 2" key="1">
    <citation type="journal article" date="2012" name="PLoS ONE">
        <title>Edwardsiella comparative phylogenomics reveal the new intra/inter-species taxonomic relationships, virulence evolution and niche adaptation mechanisms.</title>
        <authorList>
            <person name="Yang M."/>
            <person name="Lv Y."/>
            <person name="Xiao J."/>
            <person name="Wu H."/>
            <person name="Zheng H."/>
            <person name="Liu Q."/>
            <person name="Zhang Y."/>
            <person name="Wang Q."/>
        </authorList>
    </citation>
    <scope>NUCLEOTIDE SEQUENCE [LARGE SCALE GENOMIC DNA]</scope>
    <source>
        <strain evidence="2">080813</strain>
    </source>
</reference>
<proteinExistence type="predicted"/>
<dbReference type="Proteomes" id="UP000028681">
    <property type="component" value="Chromosome"/>
</dbReference>
<accession>A0A076LSM9</accession>
<gene>
    <name evidence="1" type="ORF">ETEE_3242</name>
</gene>
<evidence type="ECO:0000313" key="2">
    <source>
        <dbReference type="Proteomes" id="UP000028681"/>
    </source>
</evidence>
<organism evidence="1 2">
    <name type="scientific">Edwardsiella anguillarum ET080813</name>
    <dbReference type="NCBI Taxonomy" id="667120"/>
    <lineage>
        <taxon>Bacteria</taxon>
        <taxon>Pseudomonadati</taxon>
        <taxon>Pseudomonadota</taxon>
        <taxon>Gammaproteobacteria</taxon>
        <taxon>Enterobacterales</taxon>
        <taxon>Hafniaceae</taxon>
        <taxon>Edwardsiella</taxon>
    </lineage>
</organism>
<sequence length="39" mass="4761">MLYANINMKFSWYYSVIMPMLEADYLQELFKTGLSEKYQ</sequence>
<protein>
    <submittedName>
        <fullName evidence="1">Uncharacterized protein</fullName>
    </submittedName>
</protein>
<dbReference type="HOGENOM" id="CLU_3308821_0_0_6"/>
<dbReference type="KEGG" id="ete:ETEE_3242"/>
<dbReference type="AlphaFoldDB" id="A0A076LSM9"/>
<dbReference type="EMBL" id="CP006664">
    <property type="protein sequence ID" value="AIJ09667.1"/>
    <property type="molecule type" value="Genomic_DNA"/>
</dbReference>
<name>A0A076LSM9_9GAMM</name>